<evidence type="ECO:0000313" key="1">
    <source>
        <dbReference type="EMBL" id="GHE09485.1"/>
    </source>
</evidence>
<dbReference type="EMBL" id="BMVG01000020">
    <property type="protein sequence ID" value="GHE09485.1"/>
    <property type="molecule type" value="Genomic_DNA"/>
</dbReference>
<protein>
    <submittedName>
        <fullName evidence="1">Uncharacterized protein</fullName>
    </submittedName>
</protein>
<dbReference type="Proteomes" id="UP000655443">
    <property type="component" value="Unassembled WGS sequence"/>
</dbReference>
<gene>
    <name evidence="1" type="ORF">GCM10010339_61890</name>
</gene>
<name>A0A918YNW0_9ACTN</name>
<comment type="caution">
    <text evidence="1">The sequence shown here is derived from an EMBL/GenBank/DDBJ whole genome shotgun (WGS) entry which is preliminary data.</text>
</comment>
<keyword evidence="2" id="KW-1185">Reference proteome</keyword>
<evidence type="ECO:0000313" key="2">
    <source>
        <dbReference type="Proteomes" id="UP000655443"/>
    </source>
</evidence>
<proteinExistence type="predicted"/>
<dbReference type="AlphaFoldDB" id="A0A918YNW0"/>
<reference evidence="1" key="1">
    <citation type="journal article" date="2014" name="Int. J. Syst. Evol. Microbiol.">
        <title>Complete genome sequence of Corynebacterium casei LMG S-19264T (=DSM 44701T), isolated from a smear-ripened cheese.</title>
        <authorList>
            <consortium name="US DOE Joint Genome Institute (JGI-PGF)"/>
            <person name="Walter F."/>
            <person name="Albersmeier A."/>
            <person name="Kalinowski J."/>
            <person name="Ruckert C."/>
        </authorList>
    </citation>
    <scope>NUCLEOTIDE SEQUENCE</scope>
    <source>
        <strain evidence="1">JCM 4714</strain>
    </source>
</reference>
<reference evidence="1" key="2">
    <citation type="submission" date="2020-09" db="EMBL/GenBank/DDBJ databases">
        <authorList>
            <person name="Sun Q."/>
            <person name="Ohkuma M."/>
        </authorList>
    </citation>
    <scope>NUCLEOTIDE SEQUENCE</scope>
    <source>
        <strain evidence="1">JCM 4714</strain>
    </source>
</reference>
<sequence length="79" mass="8639">MSLPGRRHRGPAVPRSPVRDAYVLRDTYVLRLQGPQFRRRGRSPGAGWAIAGIPEANASTATRPQDSYTLGISITRALP</sequence>
<organism evidence="1 2">
    <name type="scientific">Streptomyces alanosinicus</name>
    <dbReference type="NCBI Taxonomy" id="68171"/>
    <lineage>
        <taxon>Bacteria</taxon>
        <taxon>Bacillati</taxon>
        <taxon>Actinomycetota</taxon>
        <taxon>Actinomycetes</taxon>
        <taxon>Kitasatosporales</taxon>
        <taxon>Streptomycetaceae</taxon>
        <taxon>Streptomyces</taxon>
    </lineage>
</organism>
<accession>A0A918YNW0</accession>